<gene>
    <name evidence="2" type="ORF">DLM85_17310</name>
</gene>
<dbReference type="EMBL" id="QHKM01000005">
    <property type="protein sequence ID" value="RAK65287.1"/>
    <property type="molecule type" value="Genomic_DNA"/>
</dbReference>
<feature type="transmembrane region" description="Helical" evidence="1">
    <location>
        <begin position="92"/>
        <end position="110"/>
    </location>
</feature>
<dbReference type="Gene3D" id="1.25.40.10">
    <property type="entry name" value="Tetratricopeptide repeat domain"/>
    <property type="match status" value="1"/>
</dbReference>
<name>A0A328BEA7_9BACT</name>
<reference evidence="3" key="1">
    <citation type="submission" date="2018-05" db="EMBL/GenBank/DDBJ databases">
        <authorList>
            <person name="Nie L."/>
        </authorList>
    </citation>
    <scope>NUCLEOTIDE SEQUENCE [LARGE SCALE GENOMIC DNA]</scope>
    <source>
        <strain evidence="3">NL</strain>
    </source>
</reference>
<dbReference type="OrthoDB" id="973593at2"/>
<feature type="transmembrane region" description="Helical" evidence="1">
    <location>
        <begin position="117"/>
        <end position="140"/>
    </location>
</feature>
<feature type="transmembrane region" description="Helical" evidence="1">
    <location>
        <begin position="146"/>
        <end position="166"/>
    </location>
</feature>
<accession>A0A328BEA7</accession>
<dbReference type="AlphaFoldDB" id="A0A328BEA7"/>
<sequence>MQAPSPAGPTAGRFLLRALGALLVLALGLTVFAYFTGNDHTLPVGTVAQLAPVPVTVARLPAGADSLALQANGYAITQTYDVAGPLLWPDAAAAWCVVLALSLVVWLAVVSQQARPAFVAGTVPVIFLLMSLNLDALGVFGEQHQYFLMLTLAALLVPAFLLHAFFEGVSLGWRLLLFAALLGGLASLLLLQAPQPAAYVVLHLAANGTLAGSLAVLLLSIWVGVELIYGLLWLNTQGASPRGRFGLLPFVLSSGLLLGMLGLYYWNGGQLAVLPGLKLEPYFVLLLAAVVGWWSLPRRRPTYHSWLPLPAAAPLYLVLTLLATAAVGYAAATANEPLLQAGREAVNLVLLALSTAFFLYVLLNFGPLIRQKLQVHRVAFDPRRVPFFVVYLLATGIVVAVLMRNDFDLLTRARSGEFIQLGDLTRYQAEQQPDNFYLAALAERYYAEADQLDPRNARAALGRAALYQARDQRQNEINILRTTLLRESNEKVFLRLGARFDQPSDFFDRQQILRQALRELPARPRLNAEMAQLYTRSALTDSVQYYLRRSLAADADNPVARTNWLAFLLKNGQLKAASESAAEAAQPTWPAWQNNAALLQLLQGRFQPVAATRPAVDSTLTVAQFAQLYHAGLAQAARRDTALLPLVTQLQRVPSNENFHDQLAFLRGLLQLRAARPAAGFDQLEALATGTSEGYYQQVLGTYLLERGLYGAAATRLSRAEQAGNADAALPAAYAWYWAGRPDSARQLATRAARVHPRAAPGLQRLLSGAVPAPATQARPLAREYAAAAQLAQKDSKAAAARYQRLAQVDPFDEAGTLQAAAFFTQNQDPLTAYELTRRALSYNPESVRLLKSFVLAAADAGLDEYAADAQYKLSMLLSSPEYSIFRSQYEKRRVIHQAAAAPWN</sequence>
<keyword evidence="1" id="KW-1133">Transmembrane helix</keyword>
<feature type="transmembrane region" description="Helical" evidence="1">
    <location>
        <begin position="14"/>
        <end position="35"/>
    </location>
</feature>
<feature type="transmembrane region" description="Helical" evidence="1">
    <location>
        <begin position="211"/>
        <end position="234"/>
    </location>
</feature>
<dbReference type="InterPro" id="IPR011990">
    <property type="entry name" value="TPR-like_helical_dom_sf"/>
</dbReference>
<evidence type="ECO:0000313" key="3">
    <source>
        <dbReference type="Proteomes" id="UP000248553"/>
    </source>
</evidence>
<feature type="transmembrane region" description="Helical" evidence="1">
    <location>
        <begin position="385"/>
        <end position="403"/>
    </location>
</feature>
<proteinExistence type="predicted"/>
<feature type="transmembrane region" description="Helical" evidence="1">
    <location>
        <begin position="279"/>
        <end position="296"/>
    </location>
</feature>
<feature type="transmembrane region" description="Helical" evidence="1">
    <location>
        <begin position="345"/>
        <end position="365"/>
    </location>
</feature>
<evidence type="ECO:0008006" key="4">
    <source>
        <dbReference type="Google" id="ProtNLM"/>
    </source>
</evidence>
<keyword evidence="1" id="KW-0472">Membrane</keyword>
<organism evidence="2 3">
    <name type="scientific">Hymenobacter edaphi</name>
    <dbReference type="NCBI Taxonomy" id="2211146"/>
    <lineage>
        <taxon>Bacteria</taxon>
        <taxon>Pseudomonadati</taxon>
        <taxon>Bacteroidota</taxon>
        <taxon>Cytophagia</taxon>
        <taxon>Cytophagales</taxon>
        <taxon>Hymenobacteraceae</taxon>
        <taxon>Hymenobacter</taxon>
    </lineage>
</organism>
<feature type="transmembrane region" description="Helical" evidence="1">
    <location>
        <begin position="173"/>
        <end position="191"/>
    </location>
</feature>
<comment type="caution">
    <text evidence="2">The sequence shown here is derived from an EMBL/GenBank/DDBJ whole genome shotgun (WGS) entry which is preliminary data.</text>
</comment>
<keyword evidence="3" id="KW-1185">Reference proteome</keyword>
<dbReference type="RefSeq" id="WP_111479370.1">
    <property type="nucleotide sequence ID" value="NZ_QHKM01000005.1"/>
</dbReference>
<feature type="transmembrane region" description="Helical" evidence="1">
    <location>
        <begin position="308"/>
        <end position="333"/>
    </location>
</feature>
<keyword evidence="1" id="KW-0812">Transmembrane</keyword>
<feature type="transmembrane region" description="Helical" evidence="1">
    <location>
        <begin position="246"/>
        <end position="267"/>
    </location>
</feature>
<evidence type="ECO:0000256" key="1">
    <source>
        <dbReference type="SAM" id="Phobius"/>
    </source>
</evidence>
<protein>
    <recommendedName>
        <fullName evidence="4">Tetratricopeptide repeat protein</fullName>
    </recommendedName>
</protein>
<dbReference type="SUPFAM" id="SSF48452">
    <property type="entry name" value="TPR-like"/>
    <property type="match status" value="1"/>
</dbReference>
<dbReference type="Proteomes" id="UP000248553">
    <property type="component" value="Unassembled WGS sequence"/>
</dbReference>
<evidence type="ECO:0000313" key="2">
    <source>
        <dbReference type="EMBL" id="RAK65287.1"/>
    </source>
</evidence>